<dbReference type="OrthoDB" id="10590857at2759"/>
<dbReference type="Proteomes" id="UP000475862">
    <property type="component" value="Unassembled WGS sequence"/>
</dbReference>
<evidence type="ECO:0000313" key="2">
    <source>
        <dbReference type="Proteomes" id="UP000475862"/>
    </source>
</evidence>
<dbReference type="AlphaFoldDB" id="A0A6G0U908"/>
<organism evidence="1 2">
    <name type="scientific">Aphis glycines</name>
    <name type="common">Soybean aphid</name>
    <dbReference type="NCBI Taxonomy" id="307491"/>
    <lineage>
        <taxon>Eukaryota</taxon>
        <taxon>Metazoa</taxon>
        <taxon>Ecdysozoa</taxon>
        <taxon>Arthropoda</taxon>
        <taxon>Hexapoda</taxon>
        <taxon>Insecta</taxon>
        <taxon>Pterygota</taxon>
        <taxon>Neoptera</taxon>
        <taxon>Paraneoptera</taxon>
        <taxon>Hemiptera</taxon>
        <taxon>Sternorrhyncha</taxon>
        <taxon>Aphidomorpha</taxon>
        <taxon>Aphidoidea</taxon>
        <taxon>Aphididae</taxon>
        <taxon>Aphidini</taxon>
        <taxon>Aphis</taxon>
        <taxon>Aphis</taxon>
    </lineage>
</organism>
<keyword evidence="2" id="KW-1185">Reference proteome</keyword>
<name>A0A6G0U908_APHGL</name>
<comment type="caution">
    <text evidence="1">The sequence shown here is derived from an EMBL/GenBank/DDBJ whole genome shotgun (WGS) entry which is preliminary data.</text>
</comment>
<gene>
    <name evidence="1" type="ORF">AGLY_000976</name>
</gene>
<reference evidence="1 2" key="1">
    <citation type="submission" date="2019-08" db="EMBL/GenBank/DDBJ databases">
        <title>The genome of the soybean aphid Biotype 1, its phylome, world population structure and adaptation to the North American continent.</title>
        <authorList>
            <person name="Giordano R."/>
            <person name="Donthu R.K."/>
            <person name="Hernandez A.G."/>
            <person name="Wright C.L."/>
            <person name="Zimin A.V."/>
        </authorList>
    </citation>
    <scope>NUCLEOTIDE SEQUENCE [LARGE SCALE GENOMIC DNA]</scope>
    <source>
        <tissue evidence="1">Whole aphids</tissue>
    </source>
</reference>
<proteinExistence type="predicted"/>
<protein>
    <submittedName>
        <fullName evidence="1">Uncharacterized protein</fullName>
    </submittedName>
</protein>
<accession>A0A6G0U908</accession>
<evidence type="ECO:0000313" key="1">
    <source>
        <dbReference type="EMBL" id="KAE9545433.1"/>
    </source>
</evidence>
<dbReference type="EMBL" id="VYZN01000001">
    <property type="protein sequence ID" value="KAE9545433.1"/>
    <property type="molecule type" value="Genomic_DNA"/>
</dbReference>
<sequence>MVATQKLITYTFLRNMSKSRKFGKWAQFKKKCYFNLNFSVFRPLKHKSPFSPTTGNYILGCQIKSSPFRIVFLIHTAPNVQPERYPLDFTFLTCNIRVPLIISLFKPSWIHKYIENNSIIKGVTGRLEGLLCFETIRNTGYNGVLITLRVKINVDEWKDIINIPKRMTETCIT</sequence>